<dbReference type="RefSeq" id="XP_009176522.1">
    <property type="nucleotide sequence ID" value="XM_009178258.1"/>
</dbReference>
<name>A0A074Z924_OPIVI</name>
<dbReference type="AlphaFoldDB" id="A0A074Z924"/>
<dbReference type="Proteomes" id="UP000054324">
    <property type="component" value="Unassembled WGS sequence"/>
</dbReference>
<dbReference type="CTD" id="20325741"/>
<keyword evidence="2" id="KW-1185">Reference proteome</keyword>
<evidence type="ECO:0000313" key="1">
    <source>
        <dbReference type="EMBL" id="KER19725.1"/>
    </source>
</evidence>
<dbReference type="OrthoDB" id="5062908at2759"/>
<protein>
    <submittedName>
        <fullName evidence="1">Uncharacterized protein</fullName>
    </submittedName>
</protein>
<accession>A0A074Z924</accession>
<dbReference type="KEGG" id="ovi:T265_11573"/>
<evidence type="ECO:0000313" key="2">
    <source>
        <dbReference type="Proteomes" id="UP000054324"/>
    </source>
</evidence>
<gene>
    <name evidence="1" type="ORF">T265_11573</name>
</gene>
<proteinExistence type="predicted"/>
<organism evidence="1 2">
    <name type="scientific">Opisthorchis viverrini</name>
    <name type="common">Southeast Asian liver fluke</name>
    <dbReference type="NCBI Taxonomy" id="6198"/>
    <lineage>
        <taxon>Eukaryota</taxon>
        <taxon>Metazoa</taxon>
        <taxon>Spiralia</taxon>
        <taxon>Lophotrochozoa</taxon>
        <taxon>Platyhelminthes</taxon>
        <taxon>Trematoda</taxon>
        <taxon>Digenea</taxon>
        <taxon>Opisthorchiida</taxon>
        <taxon>Opisthorchiata</taxon>
        <taxon>Opisthorchiidae</taxon>
        <taxon>Opisthorchis</taxon>
    </lineage>
</organism>
<dbReference type="EMBL" id="KL597148">
    <property type="protein sequence ID" value="KER19725.1"/>
    <property type="molecule type" value="Genomic_DNA"/>
</dbReference>
<sequence>MAQWLELEFTDRKVRGSNSASASRLTLSSKNHPVVTPFRCLAAIPLEGGMKAGILPGCPSLDRGSRVRTTDLWVSEFSLQPLSHFASPRDSWRMQQVTALSELITHCVVKQWHVRVELKPLFSKPSGGTRDFERLSIGLGGRLPSTTRNN</sequence>
<reference evidence="1 2" key="1">
    <citation type="submission" date="2013-11" db="EMBL/GenBank/DDBJ databases">
        <title>Opisthorchis viverrini - life in the bile duct.</title>
        <authorList>
            <person name="Young N.D."/>
            <person name="Nagarajan N."/>
            <person name="Lin S.J."/>
            <person name="Korhonen P.K."/>
            <person name="Jex A.R."/>
            <person name="Hall R.S."/>
            <person name="Safavi-Hemami H."/>
            <person name="Kaewkong W."/>
            <person name="Bertrand D."/>
            <person name="Gao S."/>
            <person name="Seet Q."/>
            <person name="Wongkham S."/>
            <person name="Teh B.T."/>
            <person name="Wongkham C."/>
            <person name="Intapan P.M."/>
            <person name="Maleewong W."/>
            <person name="Yang X."/>
            <person name="Hu M."/>
            <person name="Wang Z."/>
            <person name="Hofmann A."/>
            <person name="Sternberg P.W."/>
            <person name="Tan P."/>
            <person name="Wang J."/>
            <person name="Gasser R.B."/>
        </authorList>
    </citation>
    <scope>NUCLEOTIDE SEQUENCE [LARGE SCALE GENOMIC DNA]</scope>
</reference>
<dbReference type="GeneID" id="20325741"/>